<name>A0A0B5IZN0_9VIRU</name>
<keyword evidence="2" id="KW-0812">Transmembrane</keyword>
<reference evidence="3 4" key="1">
    <citation type="journal article" date="2015" name="Parasitol. Res.">
        <title>Viruses in close associations with free-living amoebae.</title>
        <authorList>
            <person name="Scheid P."/>
        </authorList>
    </citation>
    <scope>NUCLEOTIDE SEQUENCE [LARGE SCALE GENOMIC DNA]</scope>
    <source>
        <strain evidence="3">KlaHel</strain>
    </source>
</reference>
<dbReference type="KEGG" id="vg:23463300"/>
<evidence type="ECO:0000256" key="2">
    <source>
        <dbReference type="SAM" id="Phobius"/>
    </source>
</evidence>
<feature type="region of interest" description="Disordered" evidence="1">
    <location>
        <begin position="1"/>
        <end position="26"/>
    </location>
</feature>
<evidence type="ECO:0000256" key="1">
    <source>
        <dbReference type="SAM" id="MobiDB-lite"/>
    </source>
</evidence>
<protein>
    <recommendedName>
        <fullName evidence="5">Transmembrane protein</fullName>
    </recommendedName>
</protein>
<dbReference type="Proteomes" id="UP000202511">
    <property type="component" value="Segment"/>
</dbReference>
<dbReference type="EMBL" id="KP136319">
    <property type="protein sequence ID" value="AJF98383.1"/>
    <property type="molecule type" value="Genomic_DNA"/>
</dbReference>
<proteinExistence type="predicted"/>
<evidence type="ECO:0000313" key="3">
    <source>
        <dbReference type="EMBL" id="AJF98383.1"/>
    </source>
</evidence>
<keyword evidence="2" id="KW-0472">Membrane</keyword>
<organism evidence="3 4">
    <name type="scientific">Pandoravirus inopinatum</name>
    <dbReference type="NCBI Taxonomy" id="1605721"/>
    <lineage>
        <taxon>Viruses</taxon>
        <taxon>Pandoravirus</taxon>
    </lineage>
</organism>
<accession>A0A0B5IZN0</accession>
<keyword evidence="2" id="KW-1133">Transmembrane helix</keyword>
<evidence type="ECO:0000313" key="4">
    <source>
        <dbReference type="Proteomes" id="UP000202511"/>
    </source>
</evidence>
<evidence type="ECO:0008006" key="5">
    <source>
        <dbReference type="Google" id="ProtNLM"/>
    </source>
</evidence>
<dbReference type="RefSeq" id="YP_009120618.1">
    <property type="nucleotide sequence ID" value="NC_026440.1"/>
</dbReference>
<feature type="transmembrane region" description="Helical" evidence="2">
    <location>
        <begin position="35"/>
        <end position="52"/>
    </location>
</feature>
<sequence length="99" mass="11354">MCGPHAPSLKQEENPTNKGPPKHYCSTSRKQDMGFASWPCFFLFFIMGDLRARGRPLLLPPFLLLPPNHFVVVEKGGSEAMPIPMFFTLFNLFFIYIYI</sequence>
<dbReference type="GeneID" id="23463300"/>
<feature type="transmembrane region" description="Helical" evidence="2">
    <location>
        <begin position="80"/>
        <end position="98"/>
    </location>
</feature>